<reference evidence="2" key="1">
    <citation type="submission" date="2016-11" db="EMBL/GenBank/DDBJ databases">
        <title>Halolamina sediminis sp. nov., an extremely halophilic archaeon isolated from solar salt.</title>
        <authorList>
            <person name="Koh H.-W."/>
            <person name="Rani S."/>
            <person name="Park S.-J."/>
        </authorList>
    </citation>
    <scope>NUCLEOTIDE SEQUENCE [LARGE SCALE GENOMIC DNA]</scope>
    <source>
        <strain evidence="2">Hb3</strain>
    </source>
</reference>
<evidence type="ECO:0000313" key="2">
    <source>
        <dbReference type="Proteomes" id="UP000181985"/>
    </source>
</evidence>
<gene>
    <name evidence="1" type="ORF">BOX17_10865</name>
</gene>
<proteinExistence type="predicted"/>
<organism evidence="1 2">
    <name type="scientific">Halomonas aestuarii</name>
    <dbReference type="NCBI Taxonomy" id="1897729"/>
    <lineage>
        <taxon>Bacteria</taxon>
        <taxon>Pseudomonadati</taxon>
        <taxon>Pseudomonadota</taxon>
        <taxon>Gammaproteobacteria</taxon>
        <taxon>Oceanospirillales</taxon>
        <taxon>Halomonadaceae</taxon>
        <taxon>Halomonas</taxon>
    </lineage>
</organism>
<dbReference type="Proteomes" id="UP000181985">
    <property type="component" value="Chromosome"/>
</dbReference>
<protein>
    <submittedName>
        <fullName evidence="1">Uncharacterized protein</fullName>
    </submittedName>
</protein>
<keyword evidence="2" id="KW-1185">Reference proteome</keyword>
<accession>A0A1J0VHB3</accession>
<dbReference type="KEGG" id="hsi:BOX17_10865"/>
<dbReference type="AlphaFoldDB" id="A0A1J0VHB3"/>
<name>A0A1J0VHB3_9GAMM</name>
<evidence type="ECO:0000313" key="1">
    <source>
        <dbReference type="EMBL" id="APE31406.1"/>
    </source>
</evidence>
<dbReference type="EMBL" id="CP018139">
    <property type="protein sequence ID" value="APE31406.1"/>
    <property type="molecule type" value="Genomic_DNA"/>
</dbReference>
<sequence length="181" mass="20185">MVHFAHPLDEQYEALEPVLESRGVDDVLEVSLETLEQGAREGLAWEALESRYAEVETTIREAMDTTEASLLQDPAFVSRVHRALITASLYEYAEAVDEGDFTNVVEYQDGRGMMQVGRRMLERQGEIFGATEDAEGYQALLDAYNEALRAWPSAEAPAEPVMSFGELSGAVFRLENLLGDY</sequence>